<feature type="region of interest" description="Disordered" evidence="1">
    <location>
        <begin position="211"/>
        <end position="263"/>
    </location>
</feature>
<evidence type="ECO:0000313" key="5">
    <source>
        <dbReference type="EMBL" id="SDY03842.1"/>
    </source>
</evidence>
<evidence type="ECO:0000313" key="6">
    <source>
        <dbReference type="Proteomes" id="UP000199170"/>
    </source>
</evidence>
<feature type="transmembrane region" description="Helical" evidence="2">
    <location>
        <begin position="320"/>
        <end position="340"/>
    </location>
</feature>
<dbReference type="RefSeq" id="WP_089767046.1">
    <property type="nucleotide sequence ID" value="NZ_FNPB01000005.1"/>
</dbReference>
<dbReference type="EMBL" id="FNPB01000005">
    <property type="protein sequence ID" value="SDY03842.1"/>
    <property type="molecule type" value="Genomic_DNA"/>
</dbReference>
<feature type="domain" description="YokE-like PH" evidence="4">
    <location>
        <begin position="34"/>
        <end position="150"/>
    </location>
</feature>
<evidence type="ECO:0000256" key="2">
    <source>
        <dbReference type="SAM" id="Phobius"/>
    </source>
</evidence>
<dbReference type="OrthoDB" id="237003at2157"/>
<sequence length="345" mass="37972">MRSAEEIAERARGKYKPEYITQTNSVAVPIIERLSSEEQLHFVFFHENKGFRIFEPDGKERTPDHTSITGTTNKRFFLVTDERILYIVGEDEEADDKIQEFSYDNITSVEGYESKGASIIEFSTKDGRRYKFVNNAWQTDTVQNAAKYINSQVDSTATEGSEEPAQGDTGGANPEQETTAPPETRFCPDCGAEVTADDAFCSECGNSVEQLGSSAGTDESKSTGANASEVEMSSTDRVEDIQKQEDRNEASEPTTQSDTEESDELDIDWTLSFVVGLFMSVSSILLGFYYTFAAGNLASGILFWLAGSAGGNYITGNWNISRWLAVVIFLLLWMTGSFLIGTGAA</sequence>
<dbReference type="Pfam" id="PF13240">
    <property type="entry name" value="Zn_Ribbon_1"/>
    <property type="match status" value="1"/>
</dbReference>
<reference evidence="6" key="1">
    <citation type="submission" date="2016-10" db="EMBL/GenBank/DDBJ databases">
        <authorList>
            <person name="Varghese N."/>
            <person name="Submissions S."/>
        </authorList>
    </citation>
    <scope>NUCLEOTIDE SEQUENCE [LARGE SCALE GENOMIC DNA]</scope>
    <source>
        <strain evidence="6">CGMCC 1.10118</strain>
    </source>
</reference>
<feature type="compositionally biased region" description="Polar residues" evidence="1">
    <location>
        <begin position="211"/>
        <end position="233"/>
    </location>
</feature>
<keyword evidence="6" id="KW-1185">Reference proteome</keyword>
<feature type="compositionally biased region" description="Basic and acidic residues" evidence="1">
    <location>
        <begin position="234"/>
        <end position="250"/>
    </location>
</feature>
<evidence type="ECO:0000259" key="3">
    <source>
        <dbReference type="Pfam" id="PF13240"/>
    </source>
</evidence>
<accession>A0A1H3GKG8</accession>
<keyword evidence="2" id="KW-1133">Transmembrane helix</keyword>
<proteinExistence type="predicted"/>
<dbReference type="InterPro" id="IPR026870">
    <property type="entry name" value="Zinc_ribbon_dom"/>
</dbReference>
<keyword evidence="2" id="KW-0472">Membrane</keyword>
<feature type="region of interest" description="Disordered" evidence="1">
    <location>
        <begin position="153"/>
        <end position="186"/>
    </location>
</feature>
<dbReference type="Pfam" id="PF14470">
    <property type="entry name" value="bPH_3"/>
    <property type="match status" value="1"/>
</dbReference>
<gene>
    <name evidence="5" type="ORF">SAMN04487946_105228</name>
</gene>
<evidence type="ECO:0000259" key="4">
    <source>
        <dbReference type="Pfam" id="PF14470"/>
    </source>
</evidence>
<protein>
    <submittedName>
        <fullName evidence="5">Zinc-ribbon domain-containing protein</fullName>
    </submittedName>
</protein>
<dbReference type="AlphaFoldDB" id="A0A1H3GKG8"/>
<evidence type="ECO:0000256" key="1">
    <source>
        <dbReference type="SAM" id="MobiDB-lite"/>
    </source>
</evidence>
<feature type="domain" description="Zinc-ribbon" evidence="3">
    <location>
        <begin position="186"/>
        <end position="207"/>
    </location>
</feature>
<name>A0A1H3GKG8_9EURY</name>
<keyword evidence="2" id="KW-0812">Transmembrane</keyword>
<dbReference type="InterPro" id="IPR039519">
    <property type="entry name" value="YokE-like_PH"/>
</dbReference>
<dbReference type="Proteomes" id="UP000199170">
    <property type="component" value="Unassembled WGS sequence"/>
</dbReference>
<organism evidence="5 6">
    <name type="scientific">Halobellus clavatus</name>
    <dbReference type="NCBI Taxonomy" id="660517"/>
    <lineage>
        <taxon>Archaea</taxon>
        <taxon>Methanobacteriati</taxon>
        <taxon>Methanobacteriota</taxon>
        <taxon>Stenosarchaea group</taxon>
        <taxon>Halobacteria</taxon>
        <taxon>Halobacteriales</taxon>
        <taxon>Haloferacaceae</taxon>
        <taxon>Halobellus</taxon>
    </lineage>
</organism>